<evidence type="ECO:0000256" key="2">
    <source>
        <dbReference type="ARBA" id="ARBA00023239"/>
    </source>
</evidence>
<dbReference type="Gene3D" id="1.10.600.10">
    <property type="entry name" value="Farnesyl Diphosphate Synthase"/>
    <property type="match status" value="1"/>
</dbReference>
<dbReference type="EMBL" id="KB445818">
    <property type="protein sequence ID" value="EMD31446.1"/>
    <property type="molecule type" value="Genomic_DNA"/>
</dbReference>
<dbReference type="InterPro" id="IPR008949">
    <property type="entry name" value="Isoprenoid_synthase_dom_sf"/>
</dbReference>
<evidence type="ECO:0000313" key="3">
    <source>
        <dbReference type="EMBL" id="EMD31446.1"/>
    </source>
</evidence>
<gene>
    <name evidence="3" type="ORF">CERSUDRAFT_162851</name>
</gene>
<accession>M2QY60</accession>
<dbReference type="Proteomes" id="UP000016930">
    <property type="component" value="Unassembled WGS sequence"/>
</dbReference>
<protein>
    <recommendedName>
        <fullName evidence="5">Terpenoid synthase</fullName>
    </recommendedName>
</protein>
<comment type="similarity">
    <text evidence="1">Belongs to the trichodiene synthase family.</text>
</comment>
<name>M2QY60_CERS8</name>
<keyword evidence="2" id="KW-0456">Lyase</keyword>
<proteinExistence type="inferred from homology"/>
<dbReference type="SUPFAM" id="SSF48576">
    <property type="entry name" value="Terpenoid synthases"/>
    <property type="match status" value="1"/>
</dbReference>
<dbReference type="AlphaFoldDB" id="M2QY60"/>
<evidence type="ECO:0008006" key="5">
    <source>
        <dbReference type="Google" id="ProtNLM"/>
    </source>
</evidence>
<dbReference type="Pfam" id="PF06330">
    <property type="entry name" value="TRI5"/>
    <property type="match status" value="1"/>
</dbReference>
<evidence type="ECO:0000313" key="4">
    <source>
        <dbReference type="Proteomes" id="UP000016930"/>
    </source>
</evidence>
<dbReference type="GO" id="GO:0016838">
    <property type="term" value="F:carbon-oxygen lyase activity, acting on phosphates"/>
    <property type="evidence" value="ECO:0007669"/>
    <property type="project" value="InterPro"/>
</dbReference>
<dbReference type="OrthoDB" id="2998174at2759"/>
<evidence type="ECO:0000256" key="1">
    <source>
        <dbReference type="ARBA" id="ARBA00007946"/>
    </source>
</evidence>
<dbReference type="HOGENOM" id="CLU_052212_0_1_1"/>
<reference evidence="3 4" key="1">
    <citation type="journal article" date="2012" name="Proc. Natl. Acad. Sci. U.S.A.">
        <title>Comparative genomics of Ceriporiopsis subvermispora and Phanerochaete chrysosporium provide insight into selective ligninolysis.</title>
        <authorList>
            <person name="Fernandez-Fueyo E."/>
            <person name="Ruiz-Duenas F.J."/>
            <person name="Ferreira P."/>
            <person name="Floudas D."/>
            <person name="Hibbett D.S."/>
            <person name="Canessa P."/>
            <person name="Larrondo L.F."/>
            <person name="James T.Y."/>
            <person name="Seelenfreund D."/>
            <person name="Lobos S."/>
            <person name="Polanco R."/>
            <person name="Tello M."/>
            <person name="Honda Y."/>
            <person name="Watanabe T."/>
            <person name="Watanabe T."/>
            <person name="Ryu J.S."/>
            <person name="Kubicek C.P."/>
            <person name="Schmoll M."/>
            <person name="Gaskell J."/>
            <person name="Hammel K.E."/>
            <person name="St John F.J."/>
            <person name="Vanden Wymelenberg A."/>
            <person name="Sabat G."/>
            <person name="Splinter BonDurant S."/>
            <person name="Syed K."/>
            <person name="Yadav J.S."/>
            <person name="Doddapaneni H."/>
            <person name="Subramanian V."/>
            <person name="Lavin J.L."/>
            <person name="Oguiza J.A."/>
            <person name="Perez G."/>
            <person name="Pisabarro A.G."/>
            <person name="Ramirez L."/>
            <person name="Santoyo F."/>
            <person name="Master E."/>
            <person name="Coutinho P.M."/>
            <person name="Henrissat B."/>
            <person name="Lombard V."/>
            <person name="Magnuson J.K."/>
            <person name="Kuees U."/>
            <person name="Hori C."/>
            <person name="Igarashi K."/>
            <person name="Samejima M."/>
            <person name="Held B.W."/>
            <person name="Barry K.W."/>
            <person name="LaButti K.M."/>
            <person name="Lapidus A."/>
            <person name="Lindquist E.A."/>
            <person name="Lucas S.M."/>
            <person name="Riley R."/>
            <person name="Salamov A.A."/>
            <person name="Hoffmeister D."/>
            <person name="Schwenk D."/>
            <person name="Hadar Y."/>
            <person name="Yarden O."/>
            <person name="de Vries R.P."/>
            <person name="Wiebenga A."/>
            <person name="Stenlid J."/>
            <person name="Eastwood D."/>
            <person name="Grigoriev I.V."/>
            <person name="Berka R.M."/>
            <person name="Blanchette R.A."/>
            <person name="Kersten P."/>
            <person name="Martinez A.T."/>
            <person name="Vicuna R."/>
            <person name="Cullen D."/>
        </authorList>
    </citation>
    <scope>NUCLEOTIDE SEQUENCE [LARGE SCALE GENOMIC DNA]</scope>
    <source>
        <strain evidence="3 4">B</strain>
    </source>
</reference>
<keyword evidence="4" id="KW-1185">Reference proteome</keyword>
<organism evidence="3 4">
    <name type="scientific">Ceriporiopsis subvermispora (strain B)</name>
    <name type="common">White-rot fungus</name>
    <name type="synonym">Gelatoporia subvermispora</name>
    <dbReference type="NCBI Taxonomy" id="914234"/>
    <lineage>
        <taxon>Eukaryota</taxon>
        <taxon>Fungi</taxon>
        <taxon>Dikarya</taxon>
        <taxon>Basidiomycota</taxon>
        <taxon>Agaricomycotina</taxon>
        <taxon>Agaricomycetes</taxon>
        <taxon>Polyporales</taxon>
        <taxon>Gelatoporiaceae</taxon>
        <taxon>Gelatoporia</taxon>
    </lineage>
</organism>
<sequence length="334" mass="37181">MSTPITLINTSGRPCESQASTVKTDLAAQSQASLTETAKTAISNFIQRLNISVPKFARDLELEQRVSEVMNSWACPSCPQPYVSAAIDITALAYSHVTSPEAKVEIAIFTALAITLDDPAILGSLSSEDFCHDLATGRIHADDGYLGEYVRSLARMWKHFPRMSSGFIFTSGISFIDGCILENTYHEPIVSTQFIEYRRVKTGICDAYGCFIWELAQFPDEKGFMQAFPDAATYTNYAHDIMSFYKEILEGETGNYVQDRALVSGKSSLEALNDVIEDTIAIVERVRRILGEGKARDAWESFVAGYICYHVNSTRYRLADIIETTRGEYRDAKS</sequence>
<dbReference type="InterPro" id="IPR024652">
    <property type="entry name" value="Trichodiene_synth"/>
</dbReference>